<name>A0A9J6EGY2_RHIMP</name>
<accession>A0A9J6EGY2</accession>
<dbReference type="EMBL" id="JABSTU010000004">
    <property type="protein sequence ID" value="KAH8033747.1"/>
    <property type="molecule type" value="Genomic_DNA"/>
</dbReference>
<gene>
    <name evidence="1" type="ORF">HPB51_015779</name>
</gene>
<dbReference type="AlphaFoldDB" id="A0A9J6EGY2"/>
<proteinExistence type="predicted"/>
<reference evidence="1" key="2">
    <citation type="submission" date="2021-09" db="EMBL/GenBank/DDBJ databases">
        <authorList>
            <person name="Jia N."/>
            <person name="Wang J."/>
            <person name="Shi W."/>
            <person name="Du L."/>
            <person name="Sun Y."/>
            <person name="Zhan W."/>
            <person name="Jiang J."/>
            <person name="Wang Q."/>
            <person name="Zhang B."/>
            <person name="Ji P."/>
            <person name="Sakyi L.B."/>
            <person name="Cui X."/>
            <person name="Yuan T."/>
            <person name="Jiang B."/>
            <person name="Yang W."/>
            <person name="Lam T.T.-Y."/>
            <person name="Chang Q."/>
            <person name="Ding S."/>
            <person name="Wang X."/>
            <person name="Zhu J."/>
            <person name="Ruan X."/>
            <person name="Zhao L."/>
            <person name="Wei J."/>
            <person name="Que T."/>
            <person name="Du C."/>
            <person name="Cheng J."/>
            <person name="Dai P."/>
            <person name="Han X."/>
            <person name="Huang E."/>
            <person name="Gao Y."/>
            <person name="Liu J."/>
            <person name="Shao H."/>
            <person name="Ye R."/>
            <person name="Li L."/>
            <person name="Wei W."/>
            <person name="Wang X."/>
            <person name="Wang C."/>
            <person name="Huo Q."/>
            <person name="Li W."/>
            <person name="Guo W."/>
            <person name="Chen H."/>
            <person name="Chen S."/>
            <person name="Zhou L."/>
            <person name="Zhou L."/>
            <person name="Ni X."/>
            <person name="Tian J."/>
            <person name="Zhou Y."/>
            <person name="Sheng Y."/>
            <person name="Liu T."/>
            <person name="Pan Y."/>
            <person name="Xia L."/>
            <person name="Li J."/>
            <person name="Zhao F."/>
            <person name="Cao W."/>
        </authorList>
    </citation>
    <scope>NUCLEOTIDE SEQUENCE</scope>
    <source>
        <strain evidence="1">Rmic-2018</strain>
        <tissue evidence="1">Larvae</tissue>
    </source>
</reference>
<evidence type="ECO:0000313" key="2">
    <source>
        <dbReference type="Proteomes" id="UP000821866"/>
    </source>
</evidence>
<sequence length="187" mass="20155">MLARAWGRVKDETIANCFRACGFIPSGADEDASCTMGEEDTTELDVDGLLPALGDVPFEEYIATDSSVETCGALSDTEIVEMVRPSKPSHETEVDAAATASESLPRAANVAAGLALAQRFFTAESNAEEALGHIYSLLDLLSAARFSKQKQTAITVLQPGCPHFQGILRNTRSNKKDAYIYPHDELE</sequence>
<reference evidence="1" key="1">
    <citation type="journal article" date="2020" name="Cell">
        <title>Large-Scale Comparative Analyses of Tick Genomes Elucidate Their Genetic Diversity and Vector Capacities.</title>
        <authorList>
            <consortium name="Tick Genome and Microbiome Consortium (TIGMIC)"/>
            <person name="Jia N."/>
            <person name="Wang J."/>
            <person name="Shi W."/>
            <person name="Du L."/>
            <person name="Sun Y."/>
            <person name="Zhan W."/>
            <person name="Jiang J.F."/>
            <person name="Wang Q."/>
            <person name="Zhang B."/>
            <person name="Ji P."/>
            <person name="Bell-Sakyi L."/>
            <person name="Cui X.M."/>
            <person name="Yuan T.T."/>
            <person name="Jiang B.G."/>
            <person name="Yang W.F."/>
            <person name="Lam T.T."/>
            <person name="Chang Q.C."/>
            <person name="Ding S.J."/>
            <person name="Wang X.J."/>
            <person name="Zhu J.G."/>
            <person name="Ruan X.D."/>
            <person name="Zhao L."/>
            <person name="Wei J.T."/>
            <person name="Ye R.Z."/>
            <person name="Que T.C."/>
            <person name="Du C.H."/>
            <person name="Zhou Y.H."/>
            <person name="Cheng J.X."/>
            <person name="Dai P.F."/>
            <person name="Guo W.B."/>
            <person name="Han X.H."/>
            <person name="Huang E.J."/>
            <person name="Li L.F."/>
            <person name="Wei W."/>
            <person name="Gao Y.C."/>
            <person name="Liu J.Z."/>
            <person name="Shao H.Z."/>
            <person name="Wang X."/>
            <person name="Wang C.C."/>
            <person name="Yang T.C."/>
            <person name="Huo Q.B."/>
            <person name="Li W."/>
            <person name="Chen H.Y."/>
            <person name="Chen S.E."/>
            <person name="Zhou L.G."/>
            <person name="Ni X.B."/>
            <person name="Tian J.H."/>
            <person name="Sheng Y."/>
            <person name="Liu T."/>
            <person name="Pan Y.S."/>
            <person name="Xia L.Y."/>
            <person name="Li J."/>
            <person name="Zhao F."/>
            <person name="Cao W.C."/>
        </authorList>
    </citation>
    <scope>NUCLEOTIDE SEQUENCE</scope>
    <source>
        <strain evidence="1">Rmic-2018</strain>
    </source>
</reference>
<protein>
    <submittedName>
        <fullName evidence="1">Uncharacterized protein</fullName>
    </submittedName>
</protein>
<evidence type="ECO:0000313" key="1">
    <source>
        <dbReference type="EMBL" id="KAH8033747.1"/>
    </source>
</evidence>
<organism evidence="1 2">
    <name type="scientific">Rhipicephalus microplus</name>
    <name type="common">Cattle tick</name>
    <name type="synonym">Boophilus microplus</name>
    <dbReference type="NCBI Taxonomy" id="6941"/>
    <lineage>
        <taxon>Eukaryota</taxon>
        <taxon>Metazoa</taxon>
        <taxon>Ecdysozoa</taxon>
        <taxon>Arthropoda</taxon>
        <taxon>Chelicerata</taxon>
        <taxon>Arachnida</taxon>
        <taxon>Acari</taxon>
        <taxon>Parasitiformes</taxon>
        <taxon>Ixodida</taxon>
        <taxon>Ixodoidea</taxon>
        <taxon>Ixodidae</taxon>
        <taxon>Rhipicephalinae</taxon>
        <taxon>Rhipicephalus</taxon>
        <taxon>Boophilus</taxon>
    </lineage>
</organism>
<comment type="caution">
    <text evidence="1">The sequence shown here is derived from an EMBL/GenBank/DDBJ whole genome shotgun (WGS) entry which is preliminary data.</text>
</comment>
<keyword evidence="2" id="KW-1185">Reference proteome</keyword>
<dbReference type="VEuPathDB" id="VectorBase:LOC119162241"/>
<dbReference type="Proteomes" id="UP000821866">
    <property type="component" value="Chromosome 2"/>
</dbReference>